<dbReference type="Proteomes" id="UP001529491">
    <property type="component" value="Chromosome"/>
</dbReference>
<reference evidence="8 9" key="1">
    <citation type="submission" date="2023-10" db="EMBL/GenBank/DDBJ databases">
        <title>Complete genome sequence of Shewanella sp. DAU334.</title>
        <authorList>
            <person name="Lee Y.-S."/>
            <person name="Jeong H.-R."/>
            <person name="Hwang E.-J."/>
            <person name="Choi Y.-L."/>
            <person name="Kim G.-D."/>
        </authorList>
    </citation>
    <scope>NUCLEOTIDE SEQUENCE [LARGE SCALE GENOMIC DNA]</scope>
    <source>
        <strain evidence="8 9">DAU334</strain>
    </source>
</reference>
<keyword evidence="9" id="KW-1185">Reference proteome</keyword>
<dbReference type="PANTHER" id="PTHR47739">
    <property type="entry name" value="TRNA1(VAL) (ADENINE(37)-N6)-METHYLTRANSFERASE"/>
    <property type="match status" value="1"/>
</dbReference>
<dbReference type="Pfam" id="PF05175">
    <property type="entry name" value="MTS"/>
    <property type="match status" value="1"/>
</dbReference>
<evidence type="ECO:0000256" key="5">
    <source>
        <dbReference type="ARBA" id="ARBA00022694"/>
    </source>
</evidence>
<dbReference type="InterPro" id="IPR029063">
    <property type="entry name" value="SAM-dependent_MTases_sf"/>
</dbReference>
<keyword evidence="2 6" id="KW-0489">Methyltransferase</keyword>
<dbReference type="HAMAP" id="MF_01872">
    <property type="entry name" value="tRNA_methyltr_YfiC"/>
    <property type="match status" value="1"/>
</dbReference>
<organism evidence="8 9">
    <name type="scientific">Shewanella youngdeokensis</name>
    <dbReference type="NCBI Taxonomy" id="2999068"/>
    <lineage>
        <taxon>Bacteria</taxon>
        <taxon>Pseudomonadati</taxon>
        <taxon>Pseudomonadota</taxon>
        <taxon>Gammaproteobacteria</taxon>
        <taxon>Alteromonadales</taxon>
        <taxon>Shewanellaceae</taxon>
        <taxon>Shewanella</taxon>
    </lineage>
</organism>
<evidence type="ECO:0000259" key="7">
    <source>
        <dbReference type="Pfam" id="PF05175"/>
    </source>
</evidence>
<dbReference type="InterPro" id="IPR007848">
    <property type="entry name" value="Small_mtfrase_dom"/>
</dbReference>
<dbReference type="CDD" id="cd02440">
    <property type="entry name" value="AdoMet_MTases"/>
    <property type="match status" value="1"/>
</dbReference>
<dbReference type="InterPro" id="IPR022882">
    <property type="entry name" value="tRNA_adenine-N6_MeTrfase"/>
</dbReference>
<evidence type="ECO:0000313" key="9">
    <source>
        <dbReference type="Proteomes" id="UP001529491"/>
    </source>
</evidence>
<evidence type="ECO:0000313" key="8">
    <source>
        <dbReference type="EMBL" id="WOT06936.1"/>
    </source>
</evidence>
<keyword evidence="5 6" id="KW-0819">tRNA processing</keyword>
<comment type="function">
    <text evidence="6">Specifically methylates the adenine in position 37 of tRNA(1)(Val) (anticodon cmo5UAC).</text>
</comment>
<dbReference type="InterPro" id="IPR050210">
    <property type="entry name" value="tRNA_Adenine-N(6)_MTase"/>
</dbReference>
<evidence type="ECO:0000256" key="1">
    <source>
        <dbReference type="ARBA" id="ARBA00022490"/>
    </source>
</evidence>
<dbReference type="InterPro" id="IPR002052">
    <property type="entry name" value="DNA_methylase_N6_adenine_CS"/>
</dbReference>
<protein>
    <recommendedName>
        <fullName evidence="6">tRNA1(Val) (adenine(37)-N6)-methyltransferase</fullName>
        <ecNumber evidence="6">2.1.1.223</ecNumber>
    </recommendedName>
    <alternativeName>
        <fullName evidence="6">tRNA m6A37 methyltransferase</fullName>
    </alternativeName>
</protein>
<evidence type="ECO:0000256" key="2">
    <source>
        <dbReference type="ARBA" id="ARBA00022603"/>
    </source>
</evidence>
<comment type="subcellular location">
    <subcellularLocation>
        <location evidence="6">Cytoplasm</location>
    </subcellularLocation>
</comment>
<dbReference type="EC" id="2.1.1.223" evidence="6"/>
<accession>A0ABZ0K379</accession>
<keyword evidence="1 6" id="KW-0963">Cytoplasm</keyword>
<gene>
    <name evidence="8" type="ORF">RGE70_02575</name>
</gene>
<dbReference type="PROSITE" id="PS01131">
    <property type="entry name" value="RRNA_A_DIMETH"/>
    <property type="match status" value="1"/>
</dbReference>
<keyword evidence="4 6" id="KW-0949">S-adenosyl-L-methionine</keyword>
<dbReference type="PROSITE" id="PS00092">
    <property type="entry name" value="N6_MTASE"/>
    <property type="match status" value="1"/>
</dbReference>
<comment type="catalytic activity">
    <reaction evidence="6">
        <text>adenosine(37) in tRNA1(Val) + S-adenosyl-L-methionine = N(6)-methyladenosine(37) in tRNA1(Val) + S-adenosyl-L-homocysteine + H(+)</text>
        <dbReference type="Rhea" id="RHEA:43160"/>
        <dbReference type="Rhea" id="RHEA-COMP:10369"/>
        <dbReference type="Rhea" id="RHEA-COMP:10370"/>
        <dbReference type="ChEBI" id="CHEBI:15378"/>
        <dbReference type="ChEBI" id="CHEBI:57856"/>
        <dbReference type="ChEBI" id="CHEBI:59789"/>
        <dbReference type="ChEBI" id="CHEBI:74411"/>
        <dbReference type="ChEBI" id="CHEBI:74449"/>
        <dbReference type="EC" id="2.1.1.223"/>
    </reaction>
</comment>
<dbReference type="EMBL" id="CP136522">
    <property type="protein sequence ID" value="WOT06936.1"/>
    <property type="molecule type" value="Genomic_DNA"/>
</dbReference>
<dbReference type="PANTHER" id="PTHR47739:SF1">
    <property type="entry name" value="TRNA1(VAL) (ADENINE(37)-N6)-METHYLTRANSFERASE"/>
    <property type="match status" value="1"/>
</dbReference>
<comment type="similarity">
    <text evidence="6">Belongs to the methyltransferase superfamily. tRNA (adenine-N(6)-)-methyltransferase family.</text>
</comment>
<dbReference type="GO" id="GO:0032259">
    <property type="term" value="P:methylation"/>
    <property type="evidence" value="ECO:0007669"/>
    <property type="project" value="UniProtKB-KW"/>
</dbReference>
<evidence type="ECO:0000256" key="6">
    <source>
        <dbReference type="HAMAP-Rule" id="MF_01872"/>
    </source>
</evidence>
<dbReference type="Gene3D" id="3.40.50.150">
    <property type="entry name" value="Vaccinia Virus protein VP39"/>
    <property type="match status" value="1"/>
</dbReference>
<proteinExistence type="inferred from homology"/>
<dbReference type="SUPFAM" id="SSF53335">
    <property type="entry name" value="S-adenosyl-L-methionine-dependent methyltransferases"/>
    <property type="match status" value="1"/>
</dbReference>
<keyword evidence="3 6" id="KW-0808">Transferase</keyword>
<name>A0ABZ0K379_9GAMM</name>
<dbReference type="GO" id="GO:0008168">
    <property type="term" value="F:methyltransferase activity"/>
    <property type="evidence" value="ECO:0007669"/>
    <property type="project" value="UniProtKB-KW"/>
</dbReference>
<dbReference type="InterPro" id="IPR020596">
    <property type="entry name" value="rRNA_Ade_Mease_Trfase_CS"/>
</dbReference>
<sequence>MSFSFKQFHITDTRCGMPVSTDGVLLGAWAPLTHAKSVLDIGAGSGLLSLMAAQRCPADITAIELDESAALDCQHNFNHSPWAERLSLFTGAVQQYSLGFTSAKFDHIICNPPYFDNGPQSSSKLRATARHTDSLGFSELLHAIKQLLNQTGLASLILPSVEARQLLSQLQQHQLSCQHMVAVASVEGKEPNRKLLLLSHENSVNTLCFEDVKSASTLAIRKQNGQYTDEFIQLTHSFYLKL</sequence>
<feature type="domain" description="Methyltransferase small" evidence="7">
    <location>
        <begin position="33"/>
        <end position="118"/>
    </location>
</feature>
<evidence type="ECO:0000256" key="4">
    <source>
        <dbReference type="ARBA" id="ARBA00022691"/>
    </source>
</evidence>
<dbReference type="RefSeq" id="WP_310472898.1">
    <property type="nucleotide sequence ID" value="NZ_CP136522.1"/>
</dbReference>
<evidence type="ECO:0000256" key="3">
    <source>
        <dbReference type="ARBA" id="ARBA00022679"/>
    </source>
</evidence>